<feature type="non-terminal residue" evidence="1">
    <location>
        <position position="64"/>
    </location>
</feature>
<evidence type="ECO:0000313" key="1">
    <source>
        <dbReference type="EMBL" id="CAG8689346.1"/>
    </source>
</evidence>
<gene>
    <name evidence="1" type="ORF">DHETER_LOCUS11168</name>
</gene>
<organism evidence="1 2">
    <name type="scientific">Dentiscutata heterogama</name>
    <dbReference type="NCBI Taxonomy" id="1316150"/>
    <lineage>
        <taxon>Eukaryota</taxon>
        <taxon>Fungi</taxon>
        <taxon>Fungi incertae sedis</taxon>
        <taxon>Mucoromycota</taxon>
        <taxon>Glomeromycotina</taxon>
        <taxon>Glomeromycetes</taxon>
        <taxon>Diversisporales</taxon>
        <taxon>Gigasporaceae</taxon>
        <taxon>Dentiscutata</taxon>
    </lineage>
</organism>
<feature type="non-terminal residue" evidence="1">
    <location>
        <position position="1"/>
    </location>
</feature>
<keyword evidence="2" id="KW-1185">Reference proteome</keyword>
<sequence>TFQEMFKESGYKVYKHRELVVEEIAKTEQQKKEKSLKLAMNELNERVRDKYWHTVSSGNIKRTE</sequence>
<dbReference type="Proteomes" id="UP000789702">
    <property type="component" value="Unassembled WGS sequence"/>
</dbReference>
<protein>
    <submittedName>
        <fullName evidence="1">12115_t:CDS:1</fullName>
    </submittedName>
</protein>
<reference evidence="1" key="1">
    <citation type="submission" date="2021-06" db="EMBL/GenBank/DDBJ databases">
        <authorList>
            <person name="Kallberg Y."/>
            <person name="Tangrot J."/>
            <person name="Rosling A."/>
        </authorList>
    </citation>
    <scope>NUCLEOTIDE SEQUENCE</scope>
    <source>
        <strain evidence="1">IL203A</strain>
    </source>
</reference>
<proteinExistence type="predicted"/>
<accession>A0ACA9P2S5</accession>
<comment type="caution">
    <text evidence="1">The sequence shown here is derived from an EMBL/GenBank/DDBJ whole genome shotgun (WGS) entry which is preliminary data.</text>
</comment>
<evidence type="ECO:0000313" key="2">
    <source>
        <dbReference type="Proteomes" id="UP000789702"/>
    </source>
</evidence>
<dbReference type="EMBL" id="CAJVPU010023691">
    <property type="protein sequence ID" value="CAG8689346.1"/>
    <property type="molecule type" value="Genomic_DNA"/>
</dbReference>
<name>A0ACA9P2S5_9GLOM</name>